<dbReference type="PRINTS" id="PR00260">
    <property type="entry name" value="CHEMTRNSDUCR"/>
</dbReference>
<evidence type="ECO:0000259" key="6">
    <source>
        <dbReference type="PROSITE" id="PS50111"/>
    </source>
</evidence>
<dbReference type="GO" id="GO:0007165">
    <property type="term" value="P:signal transduction"/>
    <property type="evidence" value="ECO:0007669"/>
    <property type="project" value="UniProtKB-KW"/>
</dbReference>
<dbReference type="InterPro" id="IPR004090">
    <property type="entry name" value="Chemotax_Me-accpt_rcpt"/>
</dbReference>
<dbReference type="Proteomes" id="UP000474565">
    <property type="component" value="Unassembled WGS sequence"/>
</dbReference>
<proteinExistence type="inferred from homology"/>
<dbReference type="InterPro" id="IPR051310">
    <property type="entry name" value="MCP_chemotaxis"/>
</dbReference>
<dbReference type="AlphaFoldDB" id="A0A6L8MJP7"/>
<gene>
    <name evidence="7" type="ORF">GTP44_14455</name>
</gene>
<organism evidence="7 8">
    <name type="scientific">Duganella lactea</name>
    <dbReference type="NCBI Taxonomy" id="2692173"/>
    <lineage>
        <taxon>Bacteria</taxon>
        <taxon>Pseudomonadati</taxon>
        <taxon>Pseudomonadota</taxon>
        <taxon>Betaproteobacteria</taxon>
        <taxon>Burkholderiales</taxon>
        <taxon>Oxalobacteraceae</taxon>
        <taxon>Telluria group</taxon>
        <taxon>Duganella</taxon>
    </lineage>
</organism>
<dbReference type="Gene3D" id="1.10.287.950">
    <property type="entry name" value="Methyl-accepting chemotaxis protein"/>
    <property type="match status" value="1"/>
</dbReference>
<dbReference type="EMBL" id="WWCP01000016">
    <property type="protein sequence ID" value="MYM83153.1"/>
    <property type="molecule type" value="Genomic_DNA"/>
</dbReference>
<reference evidence="7 8" key="1">
    <citation type="submission" date="2019-12" db="EMBL/GenBank/DDBJ databases">
        <title>Novel species isolated from a subtropical stream in China.</title>
        <authorList>
            <person name="Lu H."/>
        </authorList>
    </citation>
    <scope>NUCLEOTIDE SEQUENCE [LARGE SCALE GENOMIC DNA]</scope>
    <source>
        <strain evidence="7 8">FT50W</strain>
    </source>
</reference>
<name>A0A6L8MJP7_9BURK</name>
<dbReference type="GO" id="GO:0006935">
    <property type="term" value="P:chemotaxis"/>
    <property type="evidence" value="ECO:0007669"/>
    <property type="project" value="InterPro"/>
</dbReference>
<keyword evidence="5" id="KW-0472">Membrane</keyword>
<sequence>MHFLFKQKIGTQLTLGFGMVTALLLLLAAVSLMGVTSIGAAFQQQNAIAEQRLTPLYQAREALAQTGLGARNAYIFSDAAQAARELAIVDEQKAIYLAALEQMSPAFAGDADFDKVKRGLLAMAEALKQPRRLREAGKMEEFGKFLVNDCSPLRRQIVADMAVVLQKTQRQMADATELSEASASSARVWTLVLAVTAFVLSLLIATLIKRGLLKQLGGEPAYATDIANRISHGDLATEVVVVPGDASSLLFAIKTMRDSLSSIVGQVRQGTEAINSASTEIAQGNEDLSARTGQQASALEKVASAMEELTSTVKQNASNAQQANALAQSASQVSEQGGAVMQQVTATMESINAASKQIVEIISVINGIAFQTNILALNAAVEAARAGDQGRGFAVVAAEVRSLAQRSAAAAKEIKVLIDDSVAKVGSGSELVNKAGSTMHEVVASVKRVTEIMGEISVASTEQSAGIEDVSVAIGDMDGMTQQNMALVEEASAAALAMQEQATGLSHVVDLFKLTRA</sequence>
<dbReference type="RefSeq" id="WP_161019975.1">
    <property type="nucleotide sequence ID" value="NZ_WWCP01000016.1"/>
</dbReference>
<dbReference type="SMART" id="SM00283">
    <property type="entry name" value="MA"/>
    <property type="match status" value="1"/>
</dbReference>
<dbReference type="GO" id="GO:0005886">
    <property type="term" value="C:plasma membrane"/>
    <property type="evidence" value="ECO:0007669"/>
    <property type="project" value="TreeGrafter"/>
</dbReference>
<evidence type="ECO:0000256" key="3">
    <source>
        <dbReference type="ARBA" id="ARBA00029447"/>
    </source>
</evidence>
<comment type="caution">
    <text evidence="7">The sequence shown here is derived from an EMBL/GenBank/DDBJ whole genome shotgun (WGS) entry which is preliminary data.</text>
</comment>
<evidence type="ECO:0000256" key="4">
    <source>
        <dbReference type="PROSITE-ProRule" id="PRU00284"/>
    </source>
</evidence>
<protein>
    <submittedName>
        <fullName evidence="7">Chemotaxis protein</fullName>
    </submittedName>
</protein>
<accession>A0A6L8MJP7</accession>
<keyword evidence="2" id="KW-0488">Methylation</keyword>
<feature type="transmembrane region" description="Helical" evidence="5">
    <location>
        <begin position="188"/>
        <end position="208"/>
    </location>
</feature>
<evidence type="ECO:0000256" key="2">
    <source>
        <dbReference type="ARBA" id="ARBA00022481"/>
    </source>
</evidence>
<comment type="subcellular location">
    <subcellularLocation>
        <location evidence="1">Membrane</location>
    </subcellularLocation>
</comment>
<evidence type="ECO:0000313" key="8">
    <source>
        <dbReference type="Proteomes" id="UP000474565"/>
    </source>
</evidence>
<keyword evidence="5" id="KW-0812">Transmembrane</keyword>
<dbReference type="PROSITE" id="PS50111">
    <property type="entry name" value="CHEMOTAXIS_TRANSDUC_2"/>
    <property type="match status" value="1"/>
</dbReference>
<dbReference type="PANTHER" id="PTHR43531">
    <property type="entry name" value="PROTEIN ICFG"/>
    <property type="match status" value="1"/>
</dbReference>
<keyword evidence="5" id="KW-1133">Transmembrane helix</keyword>
<dbReference type="PANTHER" id="PTHR43531:SF14">
    <property type="entry name" value="METHYL-ACCEPTING CHEMOTAXIS PROTEIN I-RELATED"/>
    <property type="match status" value="1"/>
</dbReference>
<dbReference type="InterPro" id="IPR004089">
    <property type="entry name" value="MCPsignal_dom"/>
</dbReference>
<dbReference type="SUPFAM" id="SSF58104">
    <property type="entry name" value="Methyl-accepting chemotaxis protein (MCP) signaling domain"/>
    <property type="match status" value="1"/>
</dbReference>
<dbReference type="Pfam" id="PF00015">
    <property type="entry name" value="MCPsignal"/>
    <property type="match status" value="1"/>
</dbReference>
<evidence type="ECO:0000256" key="1">
    <source>
        <dbReference type="ARBA" id="ARBA00004370"/>
    </source>
</evidence>
<dbReference type="GO" id="GO:0004888">
    <property type="term" value="F:transmembrane signaling receptor activity"/>
    <property type="evidence" value="ECO:0007669"/>
    <property type="project" value="InterPro"/>
</dbReference>
<feature type="domain" description="Methyl-accepting transducer" evidence="6">
    <location>
        <begin position="270"/>
        <end position="499"/>
    </location>
</feature>
<evidence type="ECO:0000313" key="7">
    <source>
        <dbReference type="EMBL" id="MYM83153.1"/>
    </source>
</evidence>
<comment type="similarity">
    <text evidence="3">Belongs to the methyl-accepting chemotaxis (MCP) protein family.</text>
</comment>
<keyword evidence="4" id="KW-0807">Transducer</keyword>
<dbReference type="CDD" id="cd11386">
    <property type="entry name" value="MCP_signal"/>
    <property type="match status" value="1"/>
</dbReference>
<evidence type="ECO:0000256" key="5">
    <source>
        <dbReference type="SAM" id="Phobius"/>
    </source>
</evidence>
<dbReference type="FunFam" id="1.10.287.950:FF:000001">
    <property type="entry name" value="Methyl-accepting chemotaxis sensory transducer"/>
    <property type="match status" value="1"/>
</dbReference>